<protein>
    <submittedName>
        <fullName evidence="1">Uncharacterized protein</fullName>
    </submittedName>
</protein>
<name>A0A163ATW4_PHYB8</name>
<evidence type="ECO:0000313" key="2">
    <source>
        <dbReference type="Proteomes" id="UP000077315"/>
    </source>
</evidence>
<sequence>MESKIIKTSTTSVPRNHKHTQTRSEYLLTIPSTFCQCCGVDVTRFFISG</sequence>
<dbReference type="VEuPathDB" id="FungiDB:PHYBLDRAFT_142774"/>
<dbReference type="InParanoid" id="A0A163ATW4"/>
<dbReference type="GeneID" id="28991774"/>
<organism evidence="1 2">
    <name type="scientific">Phycomyces blakesleeanus (strain ATCC 8743b / DSM 1359 / FGSC 10004 / NBRC 33097 / NRRL 1555)</name>
    <dbReference type="NCBI Taxonomy" id="763407"/>
    <lineage>
        <taxon>Eukaryota</taxon>
        <taxon>Fungi</taxon>
        <taxon>Fungi incertae sedis</taxon>
        <taxon>Mucoromycota</taxon>
        <taxon>Mucoromycotina</taxon>
        <taxon>Mucoromycetes</taxon>
        <taxon>Mucorales</taxon>
        <taxon>Phycomycetaceae</taxon>
        <taxon>Phycomyces</taxon>
    </lineage>
</organism>
<reference evidence="2" key="1">
    <citation type="submission" date="2015-06" db="EMBL/GenBank/DDBJ databases">
        <title>Expansion of signal transduction pathways in fungi by whole-genome duplication.</title>
        <authorList>
            <consortium name="DOE Joint Genome Institute"/>
            <person name="Corrochano L.M."/>
            <person name="Kuo A."/>
            <person name="Marcet-Houben M."/>
            <person name="Polaino S."/>
            <person name="Salamov A."/>
            <person name="Villalobos J.M."/>
            <person name="Alvarez M.I."/>
            <person name="Avalos J."/>
            <person name="Benito E.P."/>
            <person name="Benoit I."/>
            <person name="Burger G."/>
            <person name="Camino L.P."/>
            <person name="Canovas D."/>
            <person name="Cerda-Olmedo E."/>
            <person name="Cheng J.-F."/>
            <person name="Dominguez A."/>
            <person name="Elias M."/>
            <person name="Eslava A.P."/>
            <person name="Glaser F."/>
            <person name="Grimwood J."/>
            <person name="Gutierrez G."/>
            <person name="Heitman J."/>
            <person name="Henrissat B."/>
            <person name="Iturriaga E.A."/>
            <person name="Lang B.F."/>
            <person name="Lavin J.L."/>
            <person name="Lee S."/>
            <person name="Li W."/>
            <person name="Lindquist E."/>
            <person name="Lopez-Garcia S."/>
            <person name="Luque E.M."/>
            <person name="Marcos A.T."/>
            <person name="Martin J."/>
            <person name="McCluskey K."/>
            <person name="Medina H.R."/>
            <person name="Miralles-Duran A."/>
            <person name="Miyazaki A."/>
            <person name="Munoz-Torres E."/>
            <person name="Oguiza J.A."/>
            <person name="Ohm R."/>
            <person name="Olmedo M."/>
            <person name="Orejas M."/>
            <person name="Ortiz-Castellanos L."/>
            <person name="Pisabarro A.G."/>
            <person name="Rodriguez-Romero J."/>
            <person name="Ruiz-Herrera J."/>
            <person name="Ruiz-Vazquez R."/>
            <person name="Sanz C."/>
            <person name="Schackwitz W."/>
            <person name="Schmutz J."/>
            <person name="Shahriari M."/>
            <person name="Shelest E."/>
            <person name="Silva-Franco F."/>
            <person name="Soanes D."/>
            <person name="Syed K."/>
            <person name="Tagua V.G."/>
            <person name="Talbot N.J."/>
            <person name="Thon M."/>
            <person name="De vries R.P."/>
            <person name="Wiebenga A."/>
            <person name="Yadav J.S."/>
            <person name="Braun E.L."/>
            <person name="Baker S."/>
            <person name="Garre V."/>
            <person name="Horwitz B."/>
            <person name="Torres-Martinez S."/>
            <person name="Idnurm A."/>
            <person name="Herrera-Estrella A."/>
            <person name="Gabaldon T."/>
            <person name="Grigoriev I.V."/>
        </authorList>
    </citation>
    <scope>NUCLEOTIDE SEQUENCE [LARGE SCALE GENOMIC DNA]</scope>
    <source>
        <strain evidence="2">NRRL 1555(-)</strain>
    </source>
</reference>
<dbReference type="EMBL" id="KV440976">
    <property type="protein sequence ID" value="OAD75781.1"/>
    <property type="molecule type" value="Genomic_DNA"/>
</dbReference>
<accession>A0A163ATW4</accession>
<proteinExistence type="predicted"/>
<dbReference type="AlphaFoldDB" id="A0A163ATW4"/>
<evidence type="ECO:0000313" key="1">
    <source>
        <dbReference type="EMBL" id="OAD75781.1"/>
    </source>
</evidence>
<keyword evidence="2" id="KW-1185">Reference proteome</keyword>
<dbReference type="RefSeq" id="XP_018293821.1">
    <property type="nucleotide sequence ID" value="XM_018430868.1"/>
</dbReference>
<gene>
    <name evidence="1" type="ORF">PHYBLDRAFT_142774</name>
</gene>
<dbReference type="Proteomes" id="UP000077315">
    <property type="component" value="Unassembled WGS sequence"/>
</dbReference>